<evidence type="ECO:0000256" key="4">
    <source>
        <dbReference type="ARBA" id="ARBA00023125"/>
    </source>
</evidence>
<dbReference type="InterPro" id="IPR027417">
    <property type="entry name" value="P-loop_NTPase"/>
</dbReference>
<keyword evidence="1" id="KW-0547">Nucleotide-binding</keyword>
<evidence type="ECO:0000256" key="2">
    <source>
        <dbReference type="ARBA" id="ARBA00022840"/>
    </source>
</evidence>
<evidence type="ECO:0000256" key="1">
    <source>
        <dbReference type="ARBA" id="ARBA00022741"/>
    </source>
</evidence>
<dbReference type="PANTHER" id="PTHR32071">
    <property type="entry name" value="TRANSCRIPTIONAL REGULATORY PROTEIN"/>
    <property type="match status" value="1"/>
</dbReference>
<dbReference type="Proteomes" id="UP000077255">
    <property type="component" value="Chromosome"/>
</dbReference>
<keyword evidence="3" id="KW-0805">Transcription regulation</keyword>
<dbReference type="KEGG" id="dtx:ATSB10_23220"/>
<feature type="domain" description="Response regulatory" evidence="8">
    <location>
        <begin position="12"/>
        <end position="131"/>
    </location>
</feature>
<dbReference type="GO" id="GO:0005524">
    <property type="term" value="F:ATP binding"/>
    <property type="evidence" value="ECO:0007669"/>
    <property type="project" value="UniProtKB-KW"/>
</dbReference>
<dbReference type="InterPro" id="IPR001789">
    <property type="entry name" value="Sig_transdc_resp-reg_receiver"/>
</dbReference>
<accession>A0A160N1R5</accession>
<evidence type="ECO:0000313" key="9">
    <source>
        <dbReference type="EMBL" id="AND69776.1"/>
    </source>
</evidence>
<keyword evidence="4" id="KW-0238">DNA-binding</keyword>
<dbReference type="Gene3D" id="1.10.8.60">
    <property type="match status" value="1"/>
</dbReference>
<evidence type="ECO:0000256" key="5">
    <source>
        <dbReference type="ARBA" id="ARBA00023163"/>
    </source>
</evidence>
<dbReference type="CDD" id="cd00009">
    <property type="entry name" value="AAA"/>
    <property type="match status" value="1"/>
</dbReference>
<evidence type="ECO:0000259" key="7">
    <source>
        <dbReference type="PROSITE" id="PS50045"/>
    </source>
</evidence>
<dbReference type="InterPro" id="IPR002197">
    <property type="entry name" value="HTH_Fis"/>
</dbReference>
<dbReference type="InterPro" id="IPR011006">
    <property type="entry name" value="CheY-like_superfamily"/>
</dbReference>
<keyword evidence="2" id="KW-0067">ATP-binding</keyword>
<evidence type="ECO:0000256" key="3">
    <source>
        <dbReference type="ARBA" id="ARBA00023015"/>
    </source>
</evidence>
<evidence type="ECO:0000256" key="6">
    <source>
        <dbReference type="PROSITE-ProRule" id="PRU00169"/>
    </source>
</evidence>
<dbReference type="InterPro" id="IPR003593">
    <property type="entry name" value="AAA+_ATPase"/>
</dbReference>
<organism evidence="9 10">
    <name type="scientific">Dyella thiooxydans</name>
    <dbReference type="NCBI Taxonomy" id="445710"/>
    <lineage>
        <taxon>Bacteria</taxon>
        <taxon>Pseudomonadati</taxon>
        <taxon>Pseudomonadota</taxon>
        <taxon>Gammaproteobacteria</taxon>
        <taxon>Lysobacterales</taxon>
        <taxon>Rhodanobacteraceae</taxon>
        <taxon>Dyella</taxon>
    </lineage>
</organism>
<dbReference type="PROSITE" id="PS00688">
    <property type="entry name" value="SIGMA54_INTERACT_3"/>
    <property type="match status" value="1"/>
</dbReference>
<feature type="domain" description="Sigma-54 factor interaction" evidence="7">
    <location>
        <begin position="158"/>
        <end position="387"/>
    </location>
</feature>
<dbReference type="InterPro" id="IPR002078">
    <property type="entry name" value="Sigma_54_int"/>
</dbReference>
<name>A0A160N1R5_9GAMM</name>
<dbReference type="GO" id="GO:0043565">
    <property type="term" value="F:sequence-specific DNA binding"/>
    <property type="evidence" value="ECO:0007669"/>
    <property type="project" value="InterPro"/>
</dbReference>
<dbReference type="Gene3D" id="3.40.50.2300">
    <property type="match status" value="1"/>
</dbReference>
<dbReference type="PRINTS" id="PR01590">
    <property type="entry name" value="HTHFIS"/>
</dbReference>
<dbReference type="Pfam" id="PF25601">
    <property type="entry name" value="AAA_lid_14"/>
    <property type="match status" value="1"/>
</dbReference>
<dbReference type="AlphaFoldDB" id="A0A160N1R5"/>
<dbReference type="EMBL" id="CP014841">
    <property type="protein sequence ID" value="AND69776.1"/>
    <property type="molecule type" value="Genomic_DNA"/>
</dbReference>
<gene>
    <name evidence="9" type="ORF">ATSB10_23220</name>
</gene>
<dbReference type="InterPro" id="IPR025943">
    <property type="entry name" value="Sigma_54_int_dom_ATP-bd_2"/>
</dbReference>
<dbReference type="SUPFAM" id="SSF52540">
    <property type="entry name" value="P-loop containing nucleoside triphosphate hydrolases"/>
    <property type="match status" value="1"/>
</dbReference>
<dbReference type="PANTHER" id="PTHR32071:SF86">
    <property type="entry name" value="TWO COMPONENT SIGNAL TRANSDUCTION SYSTEM SIGMA54-DEPENDENT RESPONSE REGULATOR FIS FAMILY"/>
    <property type="match status" value="1"/>
</dbReference>
<evidence type="ECO:0000259" key="8">
    <source>
        <dbReference type="PROSITE" id="PS50110"/>
    </source>
</evidence>
<dbReference type="SMART" id="SM00448">
    <property type="entry name" value="REC"/>
    <property type="match status" value="1"/>
</dbReference>
<dbReference type="SUPFAM" id="SSF52172">
    <property type="entry name" value="CheY-like"/>
    <property type="match status" value="1"/>
</dbReference>
<dbReference type="Pfam" id="PF00158">
    <property type="entry name" value="Sigma54_activat"/>
    <property type="match status" value="1"/>
</dbReference>
<dbReference type="PATRIC" id="fig|445710.3.peg.2316"/>
<dbReference type="GO" id="GO:0000160">
    <property type="term" value="P:phosphorelay signal transduction system"/>
    <property type="evidence" value="ECO:0007669"/>
    <property type="project" value="InterPro"/>
</dbReference>
<dbReference type="Gene3D" id="1.10.10.60">
    <property type="entry name" value="Homeodomain-like"/>
    <property type="match status" value="1"/>
</dbReference>
<dbReference type="InterPro" id="IPR009057">
    <property type="entry name" value="Homeodomain-like_sf"/>
</dbReference>
<dbReference type="SMART" id="SM00382">
    <property type="entry name" value="AAA"/>
    <property type="match status" value="1"/>
</dbReference>
<dbReference type="OrthoDB" id="9804019at2"/>
<feature type="modified residue" description="4-aspartylphosphate" evidence="6">
    <location>
        <position position="61"/>
    </location>
</feature>
<dbReference type="FunFam" id="3.40.50.300:FF:000006">
    <property type="entry name" value="DNA-binding transcriptional regulator NtrC"/>
    <property type="match status" value="1"/>
</dbReference>
<dbReference type="InterPro" id="IPR025944">
    <property type="entry name" value="Sigma_54_int_dom_CS"/>
</dbReference>
<keyword evidence="6" id="KW-0597">Phosphoprotein</keyword>
<sequence>MDDSVARESNPTVLLADDQADVREALRLLLKSEGIASTGVDGPAGALDEARRRAFDVALVDLNYTRDTTSGAEGMELLERLRQLAPDLPVVVMTAWGNVPLAVEAMRRGAADFIEKPWDNARLLGVLRTQMALARSVRRQHRLEAENALLREEGDAEFIAESPAMQRVLALVARVAPSGANVLVLGENGTGKGVIAQRIHTLSARATQPFVKVNMGGIAETVFESEMFGHVRGAFTDAKSERIGRFELADGGTLFLDEVGNVPASQQPKLLRVLEDGEFERLGSSRTQRTDVRLISATNADLAADVAAGRFRRDLLYRLNTLEIVLPPLRERGDDIVPLARAALARSAQRYGRQGLRLAPSAERALQAYAWPGNVRELGHLMERAALLAEHDEVGAAALAFGRTESADEGFEQMTLEQAEGWLVRRALDRFDGNLLRAADALGITRQALYRRLEKHGLRDPLDADDGDA</sequence>
<evidence type="ECO:0000313" key="10">
    <source>
        <dbReference type="Proteomes" id="UP000077255"/>
    </source>
</evidence>
<dbReference type="InterPro" id="IPR058031">
    <property type="entry name" value="AAA_lid_NorR"/>
</dbReference>
<keyword evidence="5" id="KW-0804">Transcription</keyword>
<dbReference type="Gene3D" id="3.40.50.300">
    <property type="entry name" value="P-loop containing nucleotide triphosphate hydrolases"/>
    <property type="match status" value="1"/>
</dbReference>
<dbReference type="Pfam" id="PF02954">
    <property type="entry name" value="HTH_8"/>
    <property type="match status" value="1"/>
</dbReference>
<dbReference type="PROSITE" id="PS50045">
    <property type="entry name" value="SIGMA54_INTERACT_4"/>
    <property type="match status" value="1"/>
</dbReference>
<reference evidence="9 10" key="1">
    <citation type="submission" date="2016-02" db="EMBL/GenBank/DDBJ databases">
        <title>Complete genome sequencing and analysis of ATSB10, Dyella thiooxydans isolated from rhizosphere soil of sunflower (Helianthus annuus L.).</title>
        <authorList>
            <person name="Lee Y."/>
            <person name="Hwangbo K."/>
            <person name="Chung H."/>
            <person name="Yoo J."/>
            <person name="Kim K.Y."/>
            <person name="Sa T.M."/>
            <person name="Um Y."/>
            <person name="Madhaiyan M."/>
        </authorList>
    </citation>
    <scope>NUCLEOTIDE SEQUENCE [LARGE SCALE GENOMIC DNA]</scope>
    <source>
        <strain evidence="9 10">ATSB10</strain>
    </source>
</reference>
<dbReference type="GO" id="GO:0006355">
    <property type="term" value="P:regulation of DNA-templated transcription"/>
    <property type="evidence" value="ECO:0007669"/>
    <property type="project" value="InterPro"/>
</dbReference>
<dbReference type="PROSITE" id="PS00676">
    <property type="entry name" value="SIGMA54_INTERACT_2"/>
    <property type="match status" value="1"/>
</dbReference>
<proteinExistence type="predicted"/>
<dbReference type="SUPFAM" id="SSF46689">
    <property type="entry name" value="Homeodomain-like"/>
    <property type="match status" value="1"/>
</dbReference>
<keyword evidence="10" id="KW-1185">Reference proteome</keyword>
<dbReference type="Pfam" id="PF00072">
    <property type="entry name" value="Response_reg"/>
    <property type="match status" value="1"/>
</dbReference>
<dbReference type="PROSITE" id="PS50110">
    <property type="entry name" value="RESPONSE_REGULATORY"/>
    <property type="match status" value="1"/>
</dbReference>
<protein>
    <submittedName>
        <fullName evidence="9">Chemotaxis protein CheY</fullName>
    </submittedName>
</protein>
<dbReference type="STRING" id="445710.ATSB10_23220"/>